<dbReference type="OrthoDB" id="10253954at2759"/>
<reference evidence="11" key="1">
    <citation type="submission" date="2021-09" db="EMBL/GenBank/DDBJ databases">
        <authorList>
            <consortium name="Pathogen Informatics"/>
        </authorList>
    </citation>
    <scope>NUCLEOTIDE SEQUENCE</scope>
</reference>
<evidence type="ECO:0008006" key="13">
    <source>
        <dbReference type="Google" id="ProtNLM"/>
    </source>
</evidence>
<dbReference type="AlphaFoldDB" id="A0A8J2MNJ1"/>
<dbReference type="InterPro" id="IPR003961">
    <property type="entry name" value="FN3_dom"/>
</dbReference>
<evidence type="ECO:0000256" key="1">
    <source>
        <dbReference type="ARBA" id="ARBA00004167"/>
    </source>
</evidence>
<dbReference type="InterPro" id="IPR036116">
    <property type="entry name" value="FN3_sf"/>
</dbReference>
<dbReference type="GO" id="GO:0016020">
    <property type="term" value="C:membrane"/>
    <property type="evidence" value="ECO:0007669"/>
    <property type="project" value="UniProtKB-SubCell"/>
</dbReference>
<dbReference type="PROSITE" id="PS50056">
    <property type="entry name" value="TYR_PHOSPHATASE_2"/>
    <property type="match status" value="2"/>
</dbReference>
<dbReference type="PROSITE" id="PS50853">
    <property type="entry name" value="FN3"/>
    <property type="match status" value="1"/>
</dbReference>
<evidence type="ECO:0000256" key="2">
    <source>
        <dbReference type="ARBA" id="ARBA00022729"/>
    </source>
</evidence>
<proteinExistence type="predicted"/>
<dbReference type="FunFam" id="3.90.190.10:FF:000002">
    <property type="entry name" value="receptor-type tyrosine-protein phosphatase delta isoform X2"/>
    <property type="match status" value="1"/>
</dbReference>
<dbReference type="SMART" id="SM00060">
    <property type="entry name" value="FN3"/>
    <property type="match status" value="2"/>
</dbReference>
<evidence type="ECO:0000256" key="4">
    <source>
        <dbReference type="ARBA" id="ARBA00022912"/>
    </source>
</evidence>
<evidence type="ECO:0000256" key="5">
    <source>
        <dbReference type="ARBA" id="ARBA00023136"/>
    </source>
</evidence>
<comment type="caution">
    <text evidence="11">The sequence shown here is derived from an EMBL/GenBank/DDBJ whole genome shotgun (WGS) entry which is preliminary data.</text>
</comment>
<dbReference type="Gene3D" id="2.60.40.10">
    <property type="entry name" value="Immunoglobulins"/>
    <property type="match status" value="1"/>
</dbReference>
<evidence type="ECO:0000313" key="11">
    <source>
        <dbReference type="EMBL" id="CAG9535140.1"/>
    </source>
</evidence>
<organism evidence="11 12">
    <name type="scientific">Cercopithifilaria johnstoni</name>
    <dbReference type="NCBI Taxonomy" id="2874296"/>
    <lineage>
        <taxon>Eukaryota</taxon>
        <taxon>Metazoa</taxon>
        <taxon>Ecdysozoa</taxon>
        <taxon>Nematoda</taxon>
        <taxon>Chromadorea</taxon>
        <taxon>Rhabditida</taxon>
        <taxon>Spirurina</taxon>
        <taxon>Spiruromorpha</taxon>
        <taxon>Filarioidea</taxon>
        <taxon>Onchocercidae</taxon>
        <taxon>Cercopithifilaria</taxon>
    </lineage>
</organism>
<dbReference type="CDD" id="cd14553">
    <property type="entry name" value="R-PTPc-LAR-1"/>
    <property type="match status" value="1"/>
</dbReference>
<gene>
    <name evidence="11" type="ORF">CJOHNSTONI_LOCUS5209</name>
</gene>
<comment type="subcellular location">
    <subcellularLocation>
        <location evidence="1">Membrane</location>
        <topology evidence="1">Single-pass membrane protein</topology>
    </subcellularLocation>
</comment>
<feature type="domain" description="Fibronectin type-III" evidence="10">
    <location>
        <begin position="36"/>
        <end position="135"/>
    </location>
</feature>
<evidence type="ECO:0000256" key="7">
    <source>
        <dbReference type="SAM" id="Phobius"/>
    </source>
</evidence>
<keyword evidence="7" id="KW-0812">Transmembrane</keyword>
<dbReference type="InterPro" id="IPR013783">
    <property type="entry name" value="Ig-like_fold"/>
</dbReference>
<dbReference type="Proteomes" id="UP000746747">
    <property type="component" value="Unassembled WGS sequence"/>
</dbReference>
<keyword evidence="3" id="KW-0378">Hydrolase</keyword>
<dbReference type="FunFam" id="3.90.190.10:FF:000088">
    <property type="entry name" value="Receptor protein-tyrosine phosphatase LAR"/>
    <property type="match status" value="1"/>
</dbReference>
<keyword evidence="7" id="KW-1133">Transmembrane helix</keyword>
<dbReference type="InterPro" id="IPR029021">
    <property type="entry name" value="Prot-tyrosine_phosphatase-like"/>
</dbReference>
<feature type="domain" description="Tyrosine-protein phosphatase" evidence="8">
    <location>
        <begin position="596"/>
        <end position="851"/>
    </location>
</feature>
<sequence length="1153" mass="132329">MKHRRNLKTIQQQNIFAAIIRQFLGYQNSNNAIIYPPTNVRVQATSNTSAVVQWDLDSDRNVDGFVIRYIHEPISGQRDNERWKTITIMNPSARHLHISQLTANKPYAFCVLAIRQNRQGACSDPPITIDRLQATHMVSNLVIVWKTSNSVMLRWVYNGPQPIGFYVNQTGRKDYLDQNLQLKGMISPEFRQDLDGHQREYLWTTLRPYMEYTFHVGVRELPPIGREYWPRQVIVRTDPTGPPFVDVPEFITSNHATTALIRLKCASEEYGPISHYWLIVLPGNFTHDDVLNLDSTSLQKSTTMMRPNQNKNYYGKTGKKVRKANKEREYRRRYMHEPLALRGAYIAAGIPVHEMQQMQRNNDLFTLGDGRMYDGYDNWPLDSNTKYRLLMRAFARDDISTNPDHPFEFHAPIQEPLAKRYSDSMLSEPFSTKIAAHVRDVKTSNLWLIAPLVAISIIAIIVGMLVIWWLRCNHRSNRHKTPRHGSISKIALAGNTIPSETSKLLVSGDVYGRHIVNPYDQMNGNGGCAIDSGMDMYPLHQSHMSNATYNALPVPMSILPSSGGAVGGHSLTHLPIPISELAAHIDKLKMNNNALFSQEYESIETGQHFTWENSSRPINKMKNRYANVVAYDHSRVILSTIDNIDGSDYINANYIDGYEKPKAYIATQGPLPETFADFWRMVWEENTVTIVMLTKLEERSRIKCNQYWPTRGSSHYGHIQVALLDTLELAHYTIRTFRLQHRCGGKIREIRHLQYTAWPDHGVPDHPTPFLMFLKRVKTLNRPDAGPVISHCSAGIGRTGAFIVIDCMLERLRYENTVDIYGCVTALRSQRSYMVQTDDQYIFIHDAVLDAVQSGSTEVPASKLYTHVQALMQIQPIDQVSAMELEFRHLATMKMSNSRCSVANLSINRPKNRVINMVPYDSSRVILRPIPGEEGSNYINASWIDGYRQRGAYIATQSPMPHTVNDFWRMIWEHESSIIVMLVRTTEISRDKCHEYWPAELGAQFGYLVVEPIAEYNMSQYVLREFRITDTESGQTKTLRHFQYVEWPDHCPPKSAELFIDFIHQVHRTKTQFGVDGPITVHCSTGAGRTGVFIALSVIIDRMKLEHVIDVFTTVKLLRTERQNMVQDKEQYHFCYQAALEFLATYDNPYQMS</sequence>
<dbReference type="PROSITE" id="PS50055">
    <property type="entry name" value="TYR_PHOSPHATASE_PTP"/>
    <property type="match status" value="2"/>
</dbReference>
<feature type="domain" description="Tyrosine specific protein phosphatases" evidence="9">
    <location>
        <begin position="1057"/>
        <end position="1133"/>
    </location>
</feature>
<dbReference type="PANTHER" id="PTHR19134:SF531">
    <property type="entry name" value="TYROSINE-PROTEIN PHOSPHATASE LAR"/>
    <property type="match status" value="1"/>
</dbReference>
<keyword evidence="5 7" id="KW-0472">Membrane</keyword>
<dbReference type="PRINTS" id="PR00700">
    <property type="entry name" value="PRTYPHPHTASE"/>
</dbReference>
<dbReference type="Pfam" id="PF00102">
    <property type="entry name" value="Y_phosphatase"/>
    <property type="match status" value="2"/>
</dbReference>
<dbReference type="PROSITE" id="PS00383">
    <property type="entry name" value="TYR_PHOSPHATASE_1"/>
    <property type="match status" value="1"/>
</dbReference>
<feature type="domain" description="Tyrosine specific protein phosphatases" evidence="9">
    <location>
        <begin position="771"/>
        <end position="842"/>
    </location>
</feature>
<dbReference type="CDD" id="cd00063">
    <property type="entry name" value="FN3"/>
    <property type="match status" value="1"/>
</dbReference>
<dbReference type="GO" id="GO:0004725">
    <property type="term" value="F:protein tyrosine phosphatase activity"/>
    <property type="evidence" value="ECO:0007669"/>
    <property type="project" value="UniProtKB-EC"/>
</dbReference>
<accession>A0A8J2MNJ1</accession>
<keyword evidence="2" id="KW-0732">Signal</keyword>
<dbReference type="EMBL" id="CAKAEH010001356">
    <property type="protein sequence ID" value="CAG9535140.1"/>
    <property type="molecule type" value="Genomic_DNA"/>
</dbReference>
<dbReference type="SMART" id="SM00194">
    <property type="entry name" value="PTPc"/>
    <property type="match status" value="2"/>
</dbReference>
<dbReference type="Gene3D" id="3.90.190.10">
    <property type="entry name" value="Protein tyrosine phosphatase superfamily"/>
    <property type="match status" value="2"/>
</dbReference>
<dbReference type="SMART" id="SM00404">
    <property type="entry name" value="PTPc_motif"/>
    <property type="match status" value="2"/>
</dbReference>
<evidence type="ECO:0000256" key="3">
    <source>
        <dbReference type="ARBA" id="ARBA00022801"/>
    </source>
</evidence>
<keyword evidence="12" id="KW-1185">Reference proteome</keyword>
<dbReference type="SUPFAM" id="SSF52799">
    <property type="entry name" value="(Phosphotyrosine protein) phosphatases II"/>
    <property type="match status" value="2"/>
</dbReference>
<evidence type="ECO:0000259" key="8">
    <source>
        <dbReference type="PROSITE" id="PS50055"/>
    </source>
</evidence>
<keyword evidence="4" id="KW-0904">Protein phosphatase</keyword>
<comment type="catalytic activity">
    <reaction evidence="6">
        <text>O-phospho-L-tyrosyl-[protein] + H2O = L-tyrosyl-[protein] + phosphate</text>
        <dbReference type="Rhea" id="RHEA:10684"/>
        <dbReference type="Rhea" id="RHEA-COMP:10136"/>
        <dbReference type="Rhea" id="RHEA-COMP:20101"/>
        <dbReference type="ChEBI" id="CHEBI:15377"/>
        <dbReference type="ChEBI" id="CHEBI:43474"/>
        <dbReference type="ChEBI" id="CHEBI:46858"/>
        <dbReference type="ChEBI" id="CHEBI:61978"/>
        <dbReference type="EC" id="3.1.3.48"/>
    </reaction>
</comment>
<dbReference type="Pfam" id="PF00041">
    <property type="entry name" value="fn3"/>
    <property type="match status" value="1"/>
</dbReference>
<dbReference type="InterPro" id="IPR050348">
    <property type="entry name" value="Protein-Tyr_Phosphatase"/>
</dbReference>
<dbReference type="InterPro" id="IPR000242">
    <property type="entry name" value="PTP_cat"/>
</dbReference>
<dbReference type="InterPro" id="IPR003595">
    <property type="entry name" value="Tyr_Pase_cat"/>
</dbReference>
<dbReference type="InterPro" id="IPR016130">
    <property type="entry name" value="Tyr_Pase_AS"/>
</dbReference>
<feature type="domain" description="Tyrosine-protein phosphatase" evidence="8">
    <location>
        <begin position="883"/>
        <end position="1142"/>
    </location>
</feature>
<evidence type="ECO:0000256" key="6">
    <source>
        <dbReference type="ARBA" id="ARBA00051722"/>
    </source>
</evidence>
<dbReference type="SUPFAM" id="SSF49265">
    <property type="entry name" value="Fibronectin type III"/>
    <property type="match status" value="2"/>
</dbReference>
<evidence type="ECO:0000313" key="12">
    <source>
        <dbReference type="Proteomes" id="UP000746747"/>
    </source>
</evidence>
<dbReference type="InterPro" id="IPR000387">
    <property type="entry name" value="Tyr_Pase_dom"/>
</dbReference>
<feature type="transmembrane region" description="Helical" evidence="7">
    <location>
        <begin position="446"/>
        <end position="470"/>
    </location>
</feature>
<name>A0A8J2MNJ1_9BILA</name>
<dbReference type="PANTHER" id="PTHR19134">
    <property type="entry name" value="RECEPTOR-TYPE TYROSINE-PROTEIN PHOSPHATASE"/>
    <property type="match status" value="1"/>
</dbReference>
<protein>
    <recommendedName>
        <fullName evidence="13">Protein-tyrosine-phosphatase</fullName>
    </recommendedName>
</protein>
<evidence type="ECO:0000259" key="10">
    <source>
        <dbReference type="PROSITE" id="PS50853"/>
    </source>
</evidence>
<evidence type="ECO:0000259" key="9">
    <source>
        <dbReference type="PROSITE" id="PS50056"/>
    </source>
</evidence>